<proteinExistence type="predicted"/>
<dbReference type="OrthoDB" id="320597at2"/>
<dbReference type="InterPro" id="IPR036388">
    <property type="entry name" value="WH-like_DNA-bd_sf"/>
</dbReference>
<dbReference type="Pfam" id="PF13749">
    <property type="entry name" value="HATPase_c_4"/>
    <property type="match status" value="1"/>
</dbReference>
<organism evidence="2 3">
    <name type="scientific">Herpetosiphon geysericola</name>
    <dbReference type="NCBI Taxonomy" id="70996"/>
    <lineage>
        <taxon>Bacteria</taxon>
        <taxon>Bacillati</taxon>
        <taxon>Chloroflexota</taxon>
        <taxon>Chloroflexia</taxon>
        <taxon>Herpetosiphonales</taxon>
        <taxon>Herpetosiphonaceae</taxon>
        <taxon>Herpetosiphon</taxon>
    </lineage>
</organism>
<evidence type="ECO:0000313" key="3">
    <source>
        <dbReference type="Proteomes" id="UP000050277"/>
    </source>
</evidence>
<gene>
    <name evidence="2" type="ORF">SE18_13010</name>
</gene>
<dbReference type="Gene3D" id="3.30.565.60">
    <property type="match status" value="1"/>
</dbReference>
<dbReference type="InterPro" id="IPR038475">
    <property type="entry name" value="RecG_C_sf"/>
</dbReference>
<comment type="caution">
    <text evidence="2">The sequence shown here is derived from an EMBL/GenBank/DDBJ whole genome shotgun (WGS) entry which is preliminary data.</text>
</comment>
<dbReference type="SUPFAM" id="SSF46785">
    <property type="entry name" value="Winged helix' DNA-binding domain"/>
    <property type="match status" value="1"/>
</dbReference>
<dbReference type="PATRIC" id="fig|70996.4.peg.3220"/>
<reference evidence="2 3" key="1">
    <citation type="submission" date="2015-07" db="EMBL/GenBank/DDBJ databases">
        <title>Whole genome sequence of Herpetosiphon geysericola DSM 7119.</title>
        <authorList>
            <person name="Hemp J."/>
            <person name="Ward L.M."/>
            <person name="Pace L.A."/>
            <person name="Fischer W.W."/>
        </authorList>
    </citation>
    <scope>NUCLEOTIDE SEQUENCE [LARGE SCALE GENOMIC DNA]</scope>
    <source>
        <strain evidence="2 3">DSM 7119</strain>
    </source>
</reference>
<sequence length="459" mass="51452">MLEQLLENGESEMLACFRERFRPEDLAETLVAFANGNGGSAVIGISGRVRPKVEGVQDIQAAEEAALEAALACTPPLVLPLPQQLTSNQQTVLLIEVPPGLPNVYSLHGKYLRREGPSNAPIPPNALRQLLIERGEVGWERVRPENVSMGDLSEMKIQSYVARIGPPADGDPLGWLYRRGCLTRDNQAVYQPTNAGMLLFSITTERDYPQCELTLVRYTGNEMSDEFERVDIRTTLPDQVRRAELWLGEHMRRGSRMVGLEREDWTEYPPAAVREALVNAVAHRDYTVRGEGIRIAMFVDRLEVYSPGRLPGHVTIDNIAAERFSRNETLVQVLADLGLIERLGYGIDRMQRQMADAGLPPPEFRETAAGFLVTLRNKGMNVANTSIIDTAKWEALGLNERQIGALVFLTENRRITNRDLQDLSPDVSPETIRRDLSDLVDRGLILKIGQKRATYYILR</sequence>
<dbReference type="Pfam" id="PF04326">
    <property type="entry name" value="SLFN_AlbA_2"/>
    <property type="match status" value="1"/>
</dbReference>
<dbReference type="InterPro" id="IPR038461">
    <property type="entry name" value="Schlafen_AlbA_2_dom_sf"/>
</dbReference>
<accession>A0A0P6Y7R1</accession>
<feature type="domain" description="Schlafen AlbA-2" evidence="1">
    <location>
        <begin position="20"/>
        <end position="121"/>
    </location>
</feature>
<dbReference type="RefSeq" id="WP_054534895.1">
    <property type="nucleotide sequence ID" value="NZ_LGKP01000022.1"/>
</dbReference>
<dbReference type="EMBL" id="LGKP01000022">
    <property type="protein sequence ID" value="KPL85843.1"/>
    <property type="molecule type" value="Genomic_DNA"/>
</dbReference>
<dbReference type="PANTHER" id="PTHR30595">
    <property type="entry name" value="GLPR-RELATED TRANSCRIPTIONAL REPRESSOR"/>
    <property type="match status" value="1"/>
</dbReference>
<name>A0A0P6Y7R1_9CHLR</name>
<dbReference type="PANTHER" id="PTHR30595:SF6">
    <property type="entry name" value="SCHLAFEN ALBA-2 DOMAIN-CONTAINING PROTEIN"/>
    <property type="match status" value="1"/>
</dbReference>
<dbReference type="InterPro" id="IPR036390">
    <property type="entry name" value="WH_DNA-bd_sf"/>
</dbReference>
<dbReference type="Gene3D" id="3.30.950.30">
    <property type="entry name" value="Schlafen, AAA domain"/>
    <property type="match status" value="1"/>
</dbReference>
<dbReference type="STRING" id="70996.SE18_13010"/>
<dbReference type="AlphaFoldDB" id="A0A0P6Y7R1"/>
<protein>
    <submittedName>
        <fullName evidence="2">Transcriptional regulator</fullName>
    </submittedName>
</protein>
<evidence type="ECO:0000313" key="2">
    <source>
        <dbReference type="EMBL" id="KPL85843.1"/>
    </source>
</evidence>
<dbReference type="InterPro" id="IPR007421">
    <property type="entry name" value="Schlafen_AlbA_2_dom"/>
</dbReference>
<dbReference type="Gene3D" id="1.10.10.10">
    <property type="entry name" value="Winged helix-like DNA-binding domain superfamily/Winged helix DNA-binding domain"/>
    <property type="match status" value="1"/>
</dbReference>
<keyword evidence="3" id="KW-1185">Reference proteome</keyword>
<evidence type="ECO:0000259" key="1">
    <source>
        <dbReference type="Pfam" id="PF04326"/>
    </source>
</evidence>
<dbReference type="Proteomes" id="UP000050277">
    <property type="component" value="Unassembled WGS sequence"/>
</dbReference>